<reference evidence="1 2" key="1">
    <citation type="submission" date="2016-10" db="EMBL/GenBank/DDBJ databases">
        <authorList>
            <person name="de Groot N.N."/>
        </authorList>
    </citation>
    <scope>NUCLEOTIDE SEQUENCE [LARGE SCALE GENOMIC DNA]</scope>
    <source>
        <strain evidence="1 2">Vu-144</strain>
    </source>
</reference>
<dbReference type="EMBL" id="FNQY01000011">
    <property type="protein sequence ID" value="SEA23699.1"/>
    <property type="molecule type" value="Genomic_DNA"/>
</dbReference>
<name>A0A1H3ZIV3_9BACT</name>
<dbReference type="AlphaFoldDB" id="A0A1H3ZIV3"/>
<protein>
    <submittedName>
        <fullName evidence="1">Uncharacterized protein</fullName>
    </submittedName>
</protein>
<evidence type="ECO:0000313" key="1">
    <source>
        <dbReference type="EMBL" id="SEA23699.1"/>
    </source>
</evidence>
<proteinExistence type="predicted"/>
<dbReference type="Proteomes" id="UP000199041">
    <property type="component" value="Unassembled WGS sequence"/>
</dbReference>
<sequence>MAGSKNCRIARELVVMMLSYPVVAGASRAKILPKRSGLISALPASKVPILGRLPISVSIELSCRFFKV</sequence>
<evidence type="ECO:0000313" key="2">
    <source>
        <dbReference type="Proteomes" id="UP000199041"/>
    </source>
</evidence>
<dbReference type="RefSeq" id="WP_091397926.1">
    <property type="nucleotide sequence ID" value="NZ_FNQY01000011.1"/>
</dbReference>
<gene>
    <name evidence="1" type="ORF">SAMN05192529_11157</name>
</gene>
<accession>A0A1H3ZIV3</accession>
<organism evidence="1 2">
    <name type="scientific">Arachidicoccus rhizosphaerae</name>
    <dbReference type="NCBI Taxonomy" id="551991"/>
    <lineage>
        <taxon>Bacteria</taxon>
        <taxon>Pseudomonadati</taxon>
        <taxon>Bacteroidota</taxon>
        <taxon>Chitinophagia</taxon>
        <taxon>Chitinophagales</taxon>
        <taxon>Chitinophagaceae</taxon>
        <taxon>Arachidicoccus</taxon>
    </lineage>
</organism>
<keyword evidence="2" id="KW-1185">Reference proteome</keyword>